<dbReference type="InterPro" id="IPR000944">
    <property type="entry name" value="Tscrpt_reg_Rrf2"/>
</dbReference>
<dbReference type="Gene3D" id="1.10.10.10">
    <property type="entry name" value="Winged helix-like DNA-binding domain superfamily/Winged helix DNA-binding domain"/>
    <property type="match status" value="1"/>
</dbReference>
<dbReference type="EMBL" id="WUBZ01000002">
    <property type="protein sequence ID" value="MWV53658.1"/>
    <property type="molecule type" value="Genomic_DNA"/>
</dbReference>
<dbReference type="PANTHER" id="PTHR33221:SF15">
    <property type="entry name" value="HTH-TYPE TRANSCRIPTIONAL REGULATOR YWGB-RELATED"/>
    <property type="match status" value="1"/>
</dbReference>
<gene>
    <name evidence="3" type="ORF">EKD02_03320</name>
    <name evidence="1" type="ORF">FP507_08485</name>
    <name evidence="2" type="ORF">GJ685_01095</name>
</gene>
<name>A0A432AWV9_CHLPH</name>
<dbReference type="RefSeq" id="WP_011890691.1">
    <property type="nucleotide sequence ID" value="NZ_CP041698.1"/>
</dbReference>
<evidence type="ECO:0000313" key="3">
    <source>
        <dbReference type="EMBL" id="RTY39136.1"/>
    </source>
</evidence>
<dbReference type="EMBL" id="RXYK01000003">
    <property type="protein sequence ID" value="RTY39136.1"/>
    <property type="molecule type" value="Genomic_DNA"/>
</dbReference>
<dbReference type="PANTHER" id="PTHR33221">
    <property type="entry name" value="WINGED HELIX-TURN-HELIX TRANSCRIPTIONAL REGULATOR, RRF2 FAMILY"/>
    <property type="match status" value="1"/>
</dbReference>
<evidence type="ECO:0000313" key="5">
    <source>
        <dbReference type="Proteomes" id="UP000327458"/>
    </source>
</evidence>
<reference evidence="3 4" key="1">
    <citation type="submission" date="2018-12" db="EMBL/GenBank/DDBJ databases">
        <authorList>
            <person name="Lunina O.N."/>
            <person name="Grouzdev D.S."/>
            <person name="Gorlenko V.M."/>
            <person name="Savvichev A.S."/>
        </authorList>
    </citation>
    <scope>NUCLEOTIDE SEQUENCE [LARGE SCALE GENOMIC DNA]</scope>
    <source>
        <strain evidence="3 4">BrKhr-17</strain>
    </source>
</reference>
<dbReference type="Pfam" id="PF02082">
    <property type="entry name" value="Rrf2"/>
    <property type="match status" value="1"/>
</dbReference>
<dbReference type="Proteomes" id="UP000489351">
    <property type="component" value="Unassembled WGS sequence"/>
</dbReference>
<protein>
    <submittedName>
        <fullName evidence="3">Rrf2 family transcriptional regulator</fullName>
    </submittedName>
</protein>
<reference evidence="1 5" key="2">
    <citation type="submission" date="2019-07" db="EMBL/GenBank/DDBJ databases">
        <title>Draft genome Sequence of Chlorobium phaeovibrioides sp. strain PhvTcv-s14, from the Phylum Chlorobi.</title>
        <authorList>
            <person name="Babenko V."/>
            <person name="Boldyreva D."/>
            <person name="Kanygina A."/>
            <person name="Selezneva O."/>
            <person name="Akopiyan T."/>
            <person name="Lunina O."/>
        </authorList>
    </citation>
    <scope>NUCLEOTIDE SEQUENCE [LARGE SCALE GENOMIC DNA]</scope>
    <source>
        <strain evidence="1 5">GrTcv12</strain>
    </source>
</reference>
<dbReference type="AlphaFoldDB" id="A0A432AWV9"/>
<evidence type="ECO:0000313" key="2">
    <source>
        <dbReference type="EMBL" id="MWV53658.1"/>
    </source>
</evidence>
<dbReference type="InterPro" id="IPR036390">
    <property type="entry name" value="WH_DNA-bd_sf"/>
</dbReference>
<dbReference type="Proteomes" id="UP000327458">
    <property type="component" value="Unassembled WGS sequence"/>
</dbReference>
<proteinExistence type="predicted"/>
<dbReference type="OMA" id="CEIRHVF"/>
<dbReference type="GO" id="GO:0005829">
    <property type="term" value="C:cytosol"/>
    <property type="evidence" value="ECO:0007669"/>
    <property type="project" value="TreeGrafter"/>
</dbReference>
<evidence type="ECO:0000313" key="1">
    <source>
        <dbReference type="EMBL" id="KAA6233076.1"/>
    </source>
</evidence>
<dbReference type="SUPFAM" id="SSF46785">
    <property type="entry name" value="Winged helix' DNA-binding domain"/>
    <property type="match status" value="1"/>
</dbReference>
<dbReference type="Proteomes" id="UP000279908">
    <property type="component" value="Unassembled WGS sequence"/>
</dbReference>
<accession>A0A432AWV9</accession>
<dbReference type="PROSITE" id="PS51197">
    <property type="entry name" value="HTH_RRF2_2"/>
    <property type="match status" value="1"/>
</dbReference>
<keyword evidence="6" id="KW-1185">Reference proteome</keyword>
<comment type="caution">
    <text evidence="3">The sequence shown here is derived from an EMBL/GenBank/DDBJ whole genome shotgun (WGS) entry which is preliminary data.</text>
</comment>
<reference evidence="2 6" key="3">
    <citation type="submission" date="2019-11" db="EMBL/GenBank/DDBJ databases">
        <title>Green- and brown-colored morphotypes of Chlorobia in the stratified aquatic ecosystems of Kandalaksha Gulf (White Sea): A model for study of the accessory genome evolution.</title>
        <authorList>
            <person name="Grouzdev D.S."/>
        </authorList>
    </citation>
    <scope>NUCLEOTIDE SEQUENCE [LARGE SCALE GENOMIC DNA]</scope>
    <source>
        <strain evidence="2 6">ZM</strain>
    </source>
</reference>
<dbReference type="NCBIfam" id="TIGR00738">
    <property type="entry name" value="rrf2_super"/>
    <property type="match status" value="1"/>
</dbReference>
<organism evidence="3 4">
    <name type="scientific">Chlorobium phaeovibrioides</name>
    <dbReference type="NCBI Taxonomy" id="1094"/>
    <lineage>
        <taxon>Bacteria</taxon>
        <taxon>Pseudomonadati</taxon>
        <taxon>Chlorobiota</taxon>
        <taxon>Chlorobiia</taxon>
        <taxon>Chlorobiales</taxon>
        <taxon>Chlorobiaceae</taxon>
        <taxon>Chlorobium/Pelodictyon group</taxon>
        <taxon>Chlorobium</taxon>
    </lineage>
</organism>
<dbReference type="InterPro" id="IPR036388">
    <property type="entry name" value="WH-like_DNA-bd_sf"/>
</dbReference>
<evidence type="ECO:0000313" key="6">
    <source>
        <dbReference type="Proteomes" id="UP000489351"/>
    </source>
</evidence>
<sequence>MKVLNKKSDYAVRALLALGAAGDGFLSARVIAEGQQMPYQFLRGLLQDLIRHGMVESREGARGGFRLVKDADEIALLDIIEIFQGPVQVSECMFRKQICVNRSNCVLRHEILRIEHVVQREFAGITIGKLMRDLEEAHRPVLDGGDEG</sequence>
<dbReference type="EMBL" id="VMRG01000001">
    <property type="protein sequence ID" value="KAA6233076.1"/>
    <property type="molecule type" value="Genomic_DNA"/>
</dbReference>
<dbReference type="GO" id="GO:0003700">
    <property type="term" value="F:DNA-binding transcription factor activity"/>
    <property type="evidence" value="ECO:0007669"/>
    <property type="project" value="TreeGrafter"/>
</dbReference>
<evidence type="ECO:0000313" key="4">
    <source>
        <dbReference type="Proteomes" id="UP000279908"/>
    </source>
</evidence>